<dbReference type="STRING" id="990268.JCM19235_3430"/>
<dbReference type="Gene3D" id="2.40.160.40">
    <property type="entry name" value="monomeric porin ompg"/>
    <property type="match status" value="1"/>
</dbReference>
<name>A0A090S0X6_9VIBR</name>
<keyword evidence="4" id="KW-1185">Reference proteome</keyword>
<dbReference type="EMBL" id="BBMR01000006">
    <property type="protein sequence ID" value="GAL20428.1"/>
    <property type="molecule type" value="Genomic_DNA"/>
</dbReference>
<sequence length="271" mass="32270">MMKKLALAAGVFAMSSGAAFAADSTITVKWEHKLLDGRTDRPKFEFGHRMDNGFKFGFEQVWQYDRSKDKYETGYAPEQYELTFKTDYRHRWGDRNEHQAGPVLDYQLKETARNVRVGAFYGYRFTRNFDAKVRARYSQNIDRLRLDSYDSSGNLKPGSDREDFNKEMRYDLWLTYRWNSWTFVWDAIFLQKVSSFENSSGVEQHVYDNNERFAMENEFSAEYRLPEARAHAFYGKFKLKQKLLKDSHANSAYDWYGKRDNAIEFGYKYRF</sequence>
<gene>
    <name evidence="3" type="ORF">JCM19235_3430</name>
</gene>
<reference evidence="3 4" key="2">
    <citation type="submission" date="2014-09" db="EMBL/GenBank/DDBJ databases">
        <authorList>
            <consortium name="NBRP consortium"/>
            <person name="Sawabe T."/>
            <person name="Meirelles P."/>
            <person name="Nakanishi M."/>
            <person name="Sayaka M."/>
            <person name="Hattori M."/>
            <person name="Ohkuma M."/>
        </authorList>
    </citation>
    <scope>NUCLEOTIDE SEQUENCE [LARGE SCALE GENOMIC DNA]</scope>
    <source>
        <strain evidence="4">JCM19235</strain>
    </source>
</reference>
<accession>A0A090S0X6</accession>
<feature type="chain" id="PRO_5001862910" description="N-acetylneuraminic acid outer membrane channel protein NanC" evidence="2">
    <location>
        <begin position="22"/>
        <end position="271"/>
    </location>
</feature>
<feature type="signal peptide" evidence="2">
    <location>
        <begin position="1"/>
        <end position="21"/>
    </location>
</feature>
<evidence type="ECO:0000313" key="3">
    <source>
        <dbReference type="EMBL" id="GAL20428.1"/>
    </source>
</evidence>
<evidence type="ECO:0008006" key="5">
    <source>
        <dbReference type="Google" id="ProtNLM"/>
    </source>
</evidence>
<reference evidence="3 4" key="1">
    <citation type="submission" date="2014-09" db="EMBL/GenBank/DDBJ databases">
        <title>Vibrio maritimus JCM 19235. (C45) whole genome shotgun sequence.</title>
        <authorList>
            <person name="Sawabe T."/>
            <person name="Meirelles P."/>
            <person name="Nakanishi M."/>
            <person name="Sayaka M."/>
            <person name="Hattori M."/>
            <person name="Ohkuma M."/>
        </authorList>
    </citation>
    <scope>NUCLEOTIDE SEQUENCE [LARGE SCALE GENOMIC DNA]</scope>
    <source>
        <strain evidence="4">JCM19235</strain>
    </source>
</reference>
<organism evidence="3 4">
    <name type="scientific">Vibrio maritimus</name>
    <dbReference type="NCBI Taxonomy" id="990268"/>
    <lineage>
        <taxon>Bacteria</taxon>
        <taxon>Pseudomonadati</taxon>
        <taxon>Pseudomonadota</taxon>
        <taxon>Gammaproteobacteria</taxon>
        <taxon>Vibrionales</taxon>
        <taxon>Vibrionaceae</taxon>
        <taxon>Vibrio</taxon>
    </lineage>
</organism>
<dbReference type="AlphaFoldDB" id="A0A090S0X6"/>
<protein>
    <recommendedName>
        <fullName evidence="5">N-acetylneuraminic acid outer membrane channel protein NanC</fullName>
    </recommendedName>
</protein>
<evidence type="ECO:0000313" key="4">
    <source>
        <dbReference type="Proteomes" id="UP000029228"/>
    </source>
</evidence>
<dbReference type="Proteomes" id="UP000029228">
    <property type="component" value="Unassembled WGS sequence"/>
</dbReference>
<evidence type="ECO:0000256" key="2">
    <source>
        <dbReference type="SAM" id="SignalP"/>
    </source>
</evidence>
<dbReference type="OrthoDB" id="6257195at2"/>
<dbReference type="InterPro" id="IPR053713">
    <property type="entry name" value="Bact_OM_Channel_sf"/>
</dbReference>
<comment type="caution">
    <text evidence="3">The sequence shown here is derived from an EMBL/GenBank/DDBJ whole genome shotgun (WGS) entry which is preliminary data.</text>
</comment>
<evidence type="ECO:0000256" key="1">
    <source>
        <dbReference type="ARBA" id="ARBA00022729"/>
    </source>
</evidence>
<proteinExistence type="predicted"/>
<keyword evidence="1 2" id="KW-0732">Signal</keyword>